<dbReference type="EMBL" id="MCSB01000013">
    <property type="protein sequence ID" value="PME29329.1"/>
    <property type="molecule type" value="Genomic_DNA"/>
</dbReference>
<dbReference type="InterPro" id="IPR011761">
    <property type="entry name" value="ATP-grasp"/>
</dbReference>
<protein>
    <recommendedName>
        <fullName evidence="5">ATP-grasp domain-containing protein</fullName>
    </recommendedName>
</protein>
<dbReference type="PROSITE" id="PS50975">
    <property type="entry name" value="ATP_GRASP"/>
    <property type="match status" value="1"/>
</dbReference>
<sequence>MNNSICIIGSGKEVVDRAKVIGLRVLLIQSASKCSIEAQNLADMVYICDFESEDSVTQVIQLCKSNNIVKALTLSEHAACFTAKVNDELGETNMYSELYRFFSDKLHMRRELEAASLNRVAFMPVDSKSDLIEATNRLKMPMILKPTHGVGSRNVYLISTLADAIECSELDESYIAEEFISGSEYSLECFSKGSVHVLHAVTEKGLFTDSPSRFVECSHQVRKSNNKGRLYSKLQEFVENLLNHIGFPSGPSHIEVKVDCEDNISLIEVHSRVGGDSIPELVALATGIDLYELSIQDQMCFEFDNSRREVVRESAIVFFPSPKAGKVLTGIQKLYSNPVVTYIKEPHNTFVTHKVIRKSSDRNGYAIYCIQDAIDKIDLLKGIQ</sequence>
<proteinExistence type="predicted"/>
<dbReference type="PANTHER" id="PTHR43585:SF2">
    <property type="entry name" value="ATP-GRASP ENZYME FSQD"/>
    <property type="match status" value="1"/>
</dbReference>
<keyword evidence="7" id="KW-1185">Reference proteome</keyword>
<reference evidence="6 7" key="1">
    <citation type="journal article" date="2018" name="Nature">
        <title>A major lineage of non-tailed dsDNA viruses as unrecognized killers of marine bacteria.</title>
        <authorList>
            <person name="Kauffman K.M."/>
            <person name="Hussain F.A."/>
            <person name="Yang J."/>
            <person name="Arevalo P."/>
            <person name="Brown J.M."/>
            <person name="Chang W.K."/>
            <person name="VanInsberghe D."/>
            <person name="Elsherbini J."/>
            <person name="Sharma R.S."/>
            <person name="Cutler M.B."/>
            <person name="Kelly L."/>
            <person name="Polz M.F."/>
        </authorList>
    </citation>
    <scope>NUCLEOTIDE SEQUENCE [LARGE SCALE GENOMIC DNA]</scope>
    <source>
        <strain evidence="6 7">10N.286.55.E1</strain>
    </source>
</reference>
<comment type="caution">
    <text evidence="6">The sequence shown here is derived from an EMBL/GenBank/DDBJ whole genome shotgun (WGS) entry which is preliminary data.</text>
</comment>
<dbReference type="Pfam" id="PF13535">
    <property type="entry name" value="ATP-grasp_4"/>
    <property type="match status" value="1"/>
</dbReference>
<evidence type="ECO:0000256" key="3">
    <source>
        <dbReference type="ARBA" id="ARBA00022840"/>
    </source>
</evidence>
<dbReference type="Proteomes" id="UP000239763">
    <property type="component" value="Unassembled WGS sequence"/>
</dbReference>
<dbReference type="RefSeq" id="WP_102296395.1">
    <property type="nucleotide sequence ID" value="NZ_JAAHTI010000001.1"/>
</dbReference>
<name>A0AA45A8N5_9VIBR</name>
<feature type="domain" description="ATP-grasp" evidence="5">
    <location>
        <begin position="109"/>
        <end position="299"/>
    </location>
</feature>
<evidence type="ECO:0000256" key="4">
    <source>
        <dbReference type="PROSITE-ProRule" id="PRU00409"/>
    </source>
</evidence>
<evidence type="ECO:0000313" key="6">
    <source>
        <dbReference type="EMBL" id="PME29329.1"/>
    </source>
</evidence>
<evidence type="ECO:0000259" key="5">
    <source>
        <dbReference type="PROSITE" id="PS50975"/>
    </source>
</evidence>
<dbReference type="GO" id="GO:0016874">
    <property type="term" value="F:ligase activity"/>
    <property type="evidence" value="ECO:0007669"/>
    <property type="project" value="UniProtKB-KW"/>
</dbReference>
<dbReference type="Gene3D" id="3.40.50.20">
    <property type="match status" value="1"/>
</dbReference>
<evidence type="ECO:0000313" key="7">
    <source>
        <dbReference type="Proteomes" id="UP000239763"/>
    </source>
</evidence>
<dbReference type="InterPro" id="IPR052032">
    <property type="entry name" value="ATP-dep_AA_Ligase"/>
</dbReference>
<evidence type="ECO:0000256" key="2">
    <source>
        <dbReference type="ARBA" id="ARBA00022741"/>
    </source>
</evidence>
<dbReference type="AlphaFoldDB" id="A0AA45A8N5"/>
<dbReference type="GO" id="GO:0046872">
    <property type="term" value="F:metal ion binding"/>
    <property type="evidence" value="ECO:0007669"/>
    <property type="project" value="InterPro"/>
</dbReference>
<keyword evidence="1" id="KW-0436">Ligase</keyword>
<evidence type="ECO:0000256" key="1">
    <source>
        <dbReference type="ARBA" id="ARBA00022598"/>
    </source>
</evidence>
<organism evidence="6 7">
    <name type="scientific">Vibrio lentus</name>
    <dbReference type="NCBI Taxonomy" id="136468"/>
    <lineage>
        <taxon>Bacteria</taxon>
        <taxon>Pseudomonadati</taxon>
        <taxon>Pseudomonadota</taxon>
        <taxon>Gammaproteobacteria</taxon>
        <taxon>Vibrionales</taxon>
        <taxon>Vibrionaceae</taxon>
        <taxon>Vibrio</taxon>
    </lineage>
</organism>
<dbReference type="InterPro" id="IPR013815">
    <property type="entry name" value="ATP_grasp_subdomain_1"/>
</dbReference>
<gene>
    <name evidence="6" type="ORF">BCV38_04425</name>
</gene>
<dbReference type="PANTHER" id="PTHR43585">
    <property type="entry name" value="FUMIPYRROLE BIOSYNTHESIS PROTEIN C"/>
    <property type="match status" value="1"/>
</dbReference>
<keyword evidence="2 4" id="KW-0547">Nucleotide-binding</keyword>
<accession>A0AA45A8N5</accession>
<dbReference type="Gene3D" id="3.30.1490.20">
    <property type="entry name" value="ATP-grasp fold, A domain"/>
    <property type="match status" value="1"/>
</dbReference>
<keyword evidence="3 4" id="KW-0067">ATP-binding</keyword>
<dbReference type="GO" id="GO:0005524">
    <property type="term" value="F:ATP binding"/>
    <property type="evidence" value="ECO:0007669"/>
    <property type="project" value="UniProtKB-UniRule"/>
</dbReference>
<dbReference type="Gene3D" id="3.30.470.20">
    <property type="entry name" value="ATP-grasp fold, B domain"/>
    <property type="match status" value="1"/>
</dbReference>
<dbReference type="SUPFAM" id="SSF56059">
    <property type="entry name" value="Glutathione synthetase ATP-binding domain-like"/>
    <property type="match status" value="1"/>
</dbReference>